<gene>
    <name evidence="1" type="ORF">VB854_13200</name>
</gene>
<protein>
    <submittedName>
        <fullName evidence="1">Uncharacterized protein</fullName>
    </submittedName>
</protein>
<dbReference type="EMBL" id="JAYGHT010000071">
    <property type="protein sequence ID" value="MEA5519898.1"/>
    <property type="molecule type" value="Genomic_DNA"/>
</dbReference>
<evidence type="ECO:0000313" key="2">
    <source>
        <dbReference type="Proteomes" id="UP001301728"/>
    </source>
</evidence>
<evidence type="ECO:0000313" key="1">
    <source>
        <dbReference type="EMBL" id="MEA5519898.1"/>
    </source>
</evidence>
<reference evidence="1 2" key="1">
    <citation type="submission" date="2023-12" db="EMBL/GenBank/DDBJ databases">
        <title>Baltic Sea Cyanobacteria.</title>
        <authorList>
            <person name="Delbaje E."/>
            <person name="Fewer D.P."/>
            <person name="Shishido T.K."/>
        </authorList>
    </citation>
    <scope>NUCLEOTIDE SEQUENCE [LARGE SCALE GENOMIC DNA]</scope>
    <source>
        <strain evidence="1 2">CCNP 1315</strain>
    </source>
</reference>
<proteinExistence type="predicted"/>
<comment type="caution">
    <text evidence="1">The sequence shown here is derived from an EMBL/GenBank/DDBJ whole genome shotgun (WGS) entry which is preliminary data.</text>
</comment>
<sequence length="65" mass="6770">MKRINPKGVGVSAIVAIGFLSLSSAGCLFDKSAQTNDSSSIAISRSQIVDPQTGSIIFVSSLKRN</sequence>
<accession>A0ABU5U180</accession>
<dbReference type="PROSITE" id="PS51257">
    <property type="entry name" value="PROKAR_LIPOPROTEIN"/>
    <property type="match status" value="1"/>
</dbReference>
<dbReference type="Proteomes" id="UP001301728">
    <property type="component" value="Unassembled WGS sequence"/>
</dbReference>
<organism evidence="1 2">
    <name type="scientific">Limnoraphis robusta CCNP1315</name>
    <dbReference type="NCBI Taxonomy" id="3110306"/>
    <lineage>
        <taxon>Bacteria</taxon>
        <taxon>Bacillati</taxon>
        <taxon>Cyanobacteriota</taxon>
        <taxon>Cyanophyceae</taxon>
        <taxon>Oscillatoriophycideae</taxon>
        <taxon>Oscillatoriales</taxon>
        <taxon>Sirenicapillariaceae</taxon>
        <taxon>Limnoraphis</taxon>
    </lineage>
</organism>
<dbReference type="RefSeq" id="WP_152964723.1">
    <property type="nucleotide sequence ID" value="NZ_JAYGHT010000071.1"/>
</dbReference>
<keyword evidence="2" id="KW-1185">Reference proteome</keyword>
<name>A0ABU5U180_9CYAN</name>